<proteinExistence type="predicted"/>
<evidence type="ECO:0008006" key="3">
    <source>
        <dbReference type="Google" id="ProtNLM"/>
    </source>
</evidence>
<dbReference type="RefSeq" id="WP_145218020.1">
    <property type="nucleotide sequence ID" value="NZ_CP036432.1"/>
</dbReference>
<keyword evidence="2" id="KW-1185">Reference proteome</keyword>
<name>A0ABX5XXD4_9BACT</name>
<organism evidence="1 2">
    <name type="scientific">Stieleria magnilauensis</name>
    <dbReference type="NCBI Taxonomy" id="2527963"/>
    <lineage>
        <taxon>Bacteria</taxon>
        <taxon>Pseudomonadati</taxon>
        <taxon>Planctomycetota</taxon>
        <taxon>Planctomycetia</taxon>
        <taxon>Pirellulales</taxon>
        <taxon>Pirellulaceae</taxon>
        <taxon>Stieleria</taxon>
    </lineage>
</organism>
<gene>
    <name evidence="1" type="ORF">TBK1r_57080</name>
</gene>
<reference evidence="1 2" key="1">
    <citation type="submission" date="2019-02" db="EMBL/GenBank/DDBJ databases">
        <title>Deep-cultivation of Planctomycetes and their phenomic and genomic characterization uncovers novel biology.</title>
        <authorList>
            <person name="Wiegand S."/>
            <person name="Jogler M."/>
            <person name="Boedeker C."/>
            <person name="Pinto D."/>
            <person name="Vollmers J."/>
            <person name="Rivas-Marin E."/>
            <person name="Kohn T."/>
            <person name="Peeters S.H."/>
            <person name="Heuer A."/>
            <person name="Rast P."/>
            <person name="Oberbeckmann S."/>
            <person name="Bunk B."/>
            <person name="Jeske O."/>
            <person name="Meyerdierks A."/>
            <person name="Storesund J.E."/>
            <person name="Kallscheuer N."/>
            <person name="Luecker S."/>
            <person name="Lage O.M."/>
            <person name="Pohl T."/>
            <person name="Merkel B.J."/>
            <person name="Hornburger P."/>
            <person name="Mueller R.-W."/>
            <person name="Bruemmer F."/>
            <person name="Labrenz M."/>
            <person name="Spormann A.M."/>
            <person name="Op den Camp H."/>
            <person name="Overmann J."/>
            <person name="Amann R."/>
            <person name="Jetten M.S.M."/>
            <person name="Mascher T."/>
            <person name="Medema M.H."/>
            <person name="Devos D.P."/>
            <person name="Kaster A.-K."/>
            <person name="Ovreas L."/>
            <person name="Rohde M."/>
            <person name="Galperin M.Y."/>
            <person name="Jogler C."/>
        </authorList>
    </citation>
    <scope>NUCLEOTIDE SEQUENCE [LARGE SCALE GENOMIC DNA]</scope>
    <source>
        <strain evidence="1 2">TBK1r</strain>
    </source>
</reference>
<evidence type="ECO:0000313" key="2">
    <source>
        <dbReference type="Proteomes" id="UP000318081"/>
    </source>
</evidence>
<sequence>MSRVLGLLLVGWITVSLTGCVGPMGAGCCGTSIGPGWGGSCDAGCSDSSCGSCNSCTGCGELYVDPWINHPADCTDPCDACGNYNGQSCGKCRSVFAGVRTLWGYRCGCDPGPISTTRRGFAPACASGCDGCDSCGIEPACGCEGPCDCAVMEPGCGFEPACGFEPGCGFEPACGCEGPCSCEPACGCEGGCNCGGGMTESYGPPAGEIIIESPGQAAYPVREQPYAPQRTRKIFNPRTETASRGGFLNEYRR</sequence>
<evidence type="ECO:0000313" key="1">
    <source>
        <dbReference type="EMBL" id="QDV86688.1"/>
    </source>
</evidence>
<accession>A0ABX5XXD4</accession>
<dbReference type="EMBL" id="CP036432">
    <property type="protein sequence ID" value="QDV86688.1"/>
    <property type="molecule type" value="Genomic_DNA"/>
</dbReference>
<dbReference type="Proteomes" id="UP000318081">
    <property type="component" value="Chromosome"/>
</dbReference>
<protein>
    <recommendedName>
        <fullName evidence="3">Stigma-specific protein, Stig1</fullName>
    </recommendedName>
</protein>
<dbReference type="PROSITE" id="PS51257">
    <property type="entry name" value="PROKAR_LIPOPROTEIN"/>
    <property type="match status" value="1"/>
</dbReference>